<dbReference type="EMBL" id="SDPU01000035">
    <property type="protein sequence ID" value="RYU09563.1"/>
    <property type="molecule type" value="Genomic_DNA"/>
</dbReference>
<comment type="caution">
    <text evidence="2">The sequence shown here is derived from an EMBL/GenBank/DDBJ whole genome shotgun (WGS) entry which is preliminary data.</text>
</comment>
<evidence type="ECO:0000313" key="3">
    <source>
        <dbReference type="Proteomes" id="UP000291189"/>
    </source>
</evidence>
<sequence>MPALHGRHVLPRRSWWPGVLGVLVVLAAVAGLFLTRPGTMPRPAPVSAEGPTVQAAAVLRGWDAARAEAWAAGSVRSLRRLYVDGAGERDVGLLRDYLRRGLSVHDLRVQVLALDVLWHRPGEWRLRVTDRLAAGAFVTARHESGTRQPLPRDQATTREVVLVRDAGTWRVAEVVPLE</sequence>
<protein>
    <recommendedName>
        <fullName evidence="4">Mce-associated membrane protein</fullName>
    </recommendedName>
</protein>
<dbReference type="OrthoDB" id="3789459at2"/>
<reference evidence="2 3" key="1">
    <citation type="submission" date="2019-01" db="EMBL/GenBank/DDBJ databases">
        <title>Nocardioides guangzhouensis sp. nov., an actinobacterium isolated from soil.</title>
        <authorList>
            <person name="Fu Y."/>
            <person name="Cai Y."/>
            <person name="Lin Z."/>
            <person name="Chen P."/>
        </authorList>
    </citation>
    <scope>NUCLEOTIDE SEQUENCE [LARGE SCALE GENOMIC DNA]</scope>
    <source>
        <strain evidence="2 3">NBRC 105384</strain>
    </source>
</reference>
<organism evidence="2 3">
    <name type="scientific">Nocardioides iriomotensis</name>
    <dbReference type="NCBI Taxonomy" id="715784"/>
    <lineage>
        <taxon>Bacteria</taxon>
        <taxon>Bacillati</taxon>
        <taxon>Actinomycetota</taxon>
        <taxon>Actinomycetes</taxon>
        <taxon>Propionibacteriales</taxon>
        <taxon>Nocardioidaceae</taxon>
        <taxon>Nocardioides</taxon>
    </lineage>
</organism>
<keyword evidence="3" id="KW-1185">Reference proteome</keyword>
<evidence type="ECO:0008006" key="4">
    <source>
        <dbReference type="Google" id="ProtNLM"/>
    </source>
</evidence>
<keyword evidence="1" id="KW-0472">Membrane</keyword>
<feature type="transmembrane region" description="Helical" evidence="1">
    <location>
        <begin position="15"/>
        <end position="34"/>
    </location>
</feature>
<name>A0A4Q5IUV0_9ACTN</name>
<dbReference type="Proteomes" id="UP000291189">
    <property type="component" value="Unassembled WGS sequence"/>
</dbReference>
<proteinExistence type="predicted"/>
<gene>
    <name evidence="2" type="ORF">ETU37_21220</name>
</gene>
<keyword evidence="1" id="KW-1133">Transmembrane helix</keyword>
<evidence type="ECO:0000256" key="1">
    <source>
        <dbReference type="SAM" id="Phobius"/>
    </source>
</evidence>
<evidence type="ECO:0000313" key="2">
    <source>
        <dbReference type="EMBL" id="RYU09563.1"/>
    </source>
</evidence>
<keyword evidence="1" id="KW-0812">Transmembrane</keyword>
<dbReference type="RefSeq" id="WP_129989328.1">
    <property type="nucleotide sequence ID" value="NZ_SDPU01000035.1"/>
</dbReference>
<accession>A0A4Q5IUV0</accession>
<dbReference type="AlphaFoldDB" id="A0A4Q5IUV0"/>